<keyword evidence="7" id="KW-0805">Transcription regulation</keyword>
<dbReference type="FunFam" id="3.30.160.60:FF:000016">
    <property type="entry name" value="zinc finger protein 37 homolog"/>
    <property type="match status" value="1"/>
</dbReference>
<keyword evidence="3" id="KW-0479">Metal-binding</keyword>
<evidence type="ECO:0000256" key="6">
    <source>
        <dbReference type="ARBA" id="ARBA00022833"/>
    </source>
</evidence>
<feature type="domain" description="C2H2-type" evidence="11">
    <location>
        <begin position="201"/>
        <end position="228"/>
    </location>
</feature>
<dbReference type="GO" id="GO:0006355">
    <property type="term" value="P:regulation of DNA-templated transcription"/>
    <property type="evidence" value="ECO:0007669"/>
    <property type="project" value="UniProtKB-ARBA"/>
</dbReference>
<dbReference type="Proteomes" id="UP001233999">
    <property type="component" value="Unassembled WGS sequence"/>
</dbReference>
<keyword evidence="5 10" id="KW-0863">Zinc-finger</keyword>
<dbReference type="PROSITE" id="PS00028">
    <property type="entry name" value="ZINC_FINGER_C2H2_1"/>
    <property type="match status" value="14"/>
</dbReference>
<name>A0AAD8EDC3_DIPPU</name>
<evidence type="ECO:0000256" key="7">
    <source>
        <dbReference type="ARBA" id="ARBA00023015"/>
    </source>
</evidence>
<dbReference type="PANTHER" id="PTHR24390">
    <property type="entry name" value="ZINC FINGER PROTEIN"/>
    <property type="match status" value="1"/>
</dbReference>
<comment type="subcellular location">
    <subcellularLocation>
        <location evidence="1">Nucleus</location>
    </subcellularLocation>
</comment>
<dbReference type="Gene3D" id="3.30.160.60">
    <property type="entry name" value="Classic Zinc Finger"/>
    <property type="match status" value="13"/>
</dbReference>
<dbReference type="AlphaFoldDB" id="A0AAD8EDC3"/>
<comment type="caution">
    <text evidence="12">The sequence shown here is derived from an EMBL/GenBank/DDBJ whole genome shotgun (WGS) entry which is preliminary data.</text>
</comment>
<keyword evidence="9" id="KW-0539">Nucleus</keyword>
<dbReference type="FunFam" id="3.30.160.60:FF:000446">
    <property type="entry name" value="Zinc finger protein"/>
    <property type="match status" value="3"/>
</dbReference>
<evidence type="ECO:0000256" key="3">
    <source>
        <dbReference type="ARBA" id="ARBA00022723"/>
    </source>
</evidence>
<feature type="domain" description="C2H2-type" evidence="11">
    <location>
        <begin position="607"/>
        <end position="634"/>
    </location>
</feature>
<dbReference type="InterPro" id="IPR013087">
    <property type="entry name" value="Znf_C2H2_type"/>
</dbReference>
<feature type="domain" description="C2H2-type" evidence="11">
    <location>
        <begin position="391"/>
        <end position="419"/>
    </location>
</feature>
<feature type="domain" description="C2H2-type" evidence="11">
    <location>
        <begin position="174"/>
        <end position="192"/>
    </location>
</feature>
<keyword evidence="6" id="KW-0862">Zinc</keyword>
<dbReference type="Pfam" id="PF00096">
    <property type="entry name" value="zf-C2H2"/>
    <property type="match status" value="8"/>
</dbReference>
<dbReference type="GO" id="GO:0005634">
    <property type="term" value="C:nucleus"/>
    <property type="evidence" value="ECO:0007669"/>
    <property type="project" value="UniProtKB-SubCell"/>
</dbReference>
<feature type="domain" description="C2H2-type" evidence="11">
    <location>
        <begin position="420"/>
        <end position="447"/>
    </location>
</feature>
<reference evidence="12" key="1">
    <citation type="journal article" date="2023" name="IScience">
        <title>Live-bearing cockroach genome reveals convergent evolutionary mechanisms linked to viviparity in insects and beyond.</title>
        <authorList>
            <person name="Fouks B."/>
            <person name="Harrison M.C."/>
            <person name="Mikhailova A.A."/>
            <person name="Marchal E."/>
            <person name="English S."/>
            <person name="Carruthers M."/>
            <person name="Jennings E.C."/>
            <person name="Chiamaka E.L."/>
            <person name="Frigard R.A."/>
            <person name="Pippel M."/>
            <person name="Attardo G.M."/>
            <person name="Benoit J.B."/>
            <person name="Bornberg-Bauer E."/>
            <person name="Tobe S.S."/>
        </authorList>
    </citation>
    <scope>NUCLEOTIDE SEQUENCE</scope>
    <source>
        <strain evidence="12">Stay&amp;Tobe</strain>
    </source>
</reference>
<comment type="similarity">
    <text evidence="2">Belongs to the krueppel C2H2-type zinc-finger protein family.</text>
</comment>
<dbReference type="FunFam" id="3.30.160.60:FF:001949">
    <property type="entry name" value="zinc finger protein 62 homolog isoform X2"/>
    <property type="match status" value="1"/>
</dbReference>
<evidence type="ECO:0000259" key="11">
    <source>
        <dbReference type="PROSITE" id="PS50157"/>
    </source>
</evidence>
<feature type="domain" description="C2H2-type" evidence="11">
    <location>
        <begin position="495"/>
        <end position="522"/>
    </location>
</feature>
<evidence type="ECO:0000313" key="12">
    <source>
        <dbReference type="EMBL" id="KAJ9585642.1"/>
    </source>
</evidence>
<dbReference type="EMBL" id="JASPKZ010007255">
    <property type="protein sequence ID" value="KAJ9585642.1"/>
    <property type="molecule type" value="Genomic_DNA"/>
</dbReference>
<dbReference type="FunFam" id="3.30.160.60:FF:000193">
    <property type="entry name" value="Zinc finger protein 300"/>
    <property type="match status" value="1"/>
</dbReference>
<keyword evidence="8" id="KW-0804">Transcription</keyword>
<feature type="domain" description="C2H2-type" evidence="11">
    <location>
        <begin position="579"/>
        <end position="606"/>
    </location>
</feature>
<evidence type="ECO:0000313" key="13">
    <source>
        <dbReference type="Proteomes" id="UP001233999"/>
    </source>
</evidence>
<feature type="domain" description="C2H2-type" evidence="11">
    <location>
        <begin position="314"/>
        <end position="341"/>
    </location>
</feature>
<dbReference type="SMART" id="SM00355">
    <property type="entry name" value="ZnF_C2H2"/>
    <property type="match status" value="18"/>
</dbReference>
<protein>
    <recommendedName>
        <fullName evidence="11">C2H2-type domain-containing protein</fullName>
    </recommendedName>
</protein>
<feature type="domain" description="C2H2-type" evidence="11">
    <location>
        <begin position="258"/>
        <end position="285"/>
    </location>
</feature>
<keyword evidence="4" id="KW-0677">Repeat</keyword>
<dbReference type="FunFam" id="3.30.160.60:FF:002343">
    <property type="entry name" value="Zinc finger protein 33A"/>
    <property type="match status" value="2"/>
</dbReference>
<feature type="domain" description="C2H2-type" evidence="11">
    <location>
        <begin position="523"/>
        <end position="550"/>
    </location>
</feature>
<feature type="domain" description="C2H2-type" evidence="11">
    <location>
        <begin position="229"/>
        <end position="257"/>
    </location>
</feature>
<dbReference type="PANTHER" id="PTHR24390:SF256">
    <property type="entry name" value="ZINC FINGER PROTEIN 711"/>
    <property type="match status" value="1"/>
</dbReference>
<evidence type="ECO:0000256" key="9">
    <source>
        <dbReference type="ARBA" id="ARBA00023242"/>
    </source>
</evidence>
<accession>A0AAD8EDC3</accession>
<evidence type="ECO:0000256" key="2">
    <source>
        <dbReference type="ARBA" id="ARBA00006991"/>
    </source>
</evidence>
<evidence type="ECO:0000256" key="1">
    <source>
        <dbReference type="ARBA" id="ARBA00004123"/>
    </source>
</evidence>
<proteinExistence type="inferred from homology"/>
<feature type="domain" description="C2H2-type" evidence="11">
    <location>
        <begin position="352"/>
        <end position="379"/>
    </location>
</feature>
<gene>
    <name evidence="12" type="ORF">L9F63_002562</name>
</gene>
<feature type="domain" description="C2H2-type" evidence="11">
    <location>
        <begin position="635"/>
        <end position="657"/>
    </location>
</feature>
<dbReference type="InterPro" id="IPR036236">
    <property type="entry name" value="Znf_C2H2_sf"/>
</dbReference>
<dbReference type="SUPFAM" id="SSF57667">
    <property type="entry name" value="beta-beta-alpha zinc fingers"/>
    <property type="match status" value="9"/>
</dbReference>
<evidence type="ECO:0000256" key="5">
    <source>
        <dbReference type="ARBA" id="ARBA00022771"/>
    </source>
</evidence>
<evidence type="ECO:0000256" key="8">
    <source>
        <dbReference type="ARBA" id="ARBA00023163"/>
    </source>
</evidence>
<dbReference type="GO" id="GO:0008270">
    <property type="term" value="F:zinc ion binding"/>
    <property type="evidence" value="ECO:0007669"/>
    <property type="project" value="UniProtKB-KW"/>
</dbReference>
<feature type="domain" description="C2H2-type" evidence="11">
    <location>
        <begin position="286"/>
        <end position="313"/>
    </location>
</feature>
<sequence length="663" mass="77153">MTLFLAVAANLVESSVLNDSNNVQDSEVNLSNLKSNVVYEVRDEKGNNFTVVESNIGWWRNQNNLENAEIIIETVNPQDRVLCEMDDSNTVADNWNLGSDIDVDTISPVCQFCGKVFSSLEECLDHSSVHAENDYYPCSLCGVSCTTELDITSHCKEHKSNDKKAKSKISRGRITCKKCGRRFNNERTLNEHTCGNDSKHFKCEVCKKTYISQERLSFHSKFHEGARLNYCDQCGKEFDNEGTLYYHTKTVHEHARPFCCEECGKQFYSRARLERHKRVHSGERPFECEVCGRRFYDRETLKGHYVTHMSVKPFQCDLCGICCGRKSMLKQHMQTHHSDSYIPKRYPSLIHYFCKICDKTFTSSSDVINHRTTHWGTIQNPDSENKEPKNHICEFCGESFSLINLLGRHRKREHPDEQPYMCSICKERSRTLYEARAHRRTHTTIDPDHKEKLKTEQINTTSQNMFICEECGLPLLGRRKFLIHMKTHQVDHLPFVCTVCGRKFHDKQRLLIHARMHTGEKPYSCNECGKRFTQSSALYTHVLLHTGEKPHVCDLCGKAFRIKADRDNHRRTHTGEKPYRCEFCSKQFRTGQVYYQHRMIHTGERRFPCDVCGKAFRRSHTLVVHKRIHTGEKPNICDICGRGFRQRTDMRKHRALHICNTNS</sequence>
<keyword evidence="13" id="KW-1185">Reference proteome</keyword>
<reference evidence="12" key="2">
    <citation type="submission" date="2023-05" db="EMBL/GenBank/DDBJ databases">
        <authorList>
            <person name="Fouks B."/>
        </authorList>
    </citation>
    <scope>NUCLEOTIDE SEQUENCE</scope>
    <source>
        <strain evidence="12">Stay&amp;Tobe</strain>
        <tissue evidence="12">Testes</tissue>
    </source>
</reference>
<feature type="domain" description="C2H2-type" evidence="11">
    <location>
        <begin position="551"/>
        <end position="578"/>
    </location>
</feature>
<evidence type="ECO:0000256" key="4">
    <source>
        <dbReference type="ARBA" id="ARBA00022737"/>
    </source>
</evidence>
<evidence type="ECO:0000256" key="10">
    <source>
        <dbReference type="PROSITE-ProRule" id="PRU00042"/>
    </source>
</evidence>
<dbReference type="PROSITE" id="PS50157">
    <property type="entry name" value="ZINC_FINGER_C2H2_2"/>
    <property type="match status" value="15"/>
</dbReference>
<organism evidence="12 13">
    <name type="scientific">Diploptera punctata</name>
    <name type="common">Pacific beetle cockroach</name>
    <dbReference type="NCBI Taxonomy" id="6984"/>
    <lineage>
        <taxon>Eukaryota</taxon>
        <taxon>Metazoa</taxon>
        <taxon>Ecdysozoa</taxon>
        <taxon>Arthropoda</taxon>
        <taxon>Hexapoda</taxon>
        <taxon>Insecta</taxon>
        <taxon>Pterygota</taxon>
        <taxon>Neoptera</taxon>
        <taxon>Polyneoptera</taxon>
        <taxon>Dictyoptera</taxon>
        <taxon>Blattodea</taxon>
        <taxon>Blaberoidea</taxon>
        <taxon>Blaberidae</taxon>
        <taxon>Diplopterinae</taxon>
        <taxon>Diploptera</taxon>
    </lineage>
</organism>